<dbReference type="PANTHER" id="PTHR45586:SF1">
    <property type="entry name" value="LIPOPOLYSACCHARIDE ASSEMBLY PROTEIN B"/>
    <property type="match status" value="1"/>
</dbReference>
<reference evidence="6 7" key="1">
    <citation type="submission" date="2019-10" db="EMBL/GenBank/DDBJ databases">
        <title>Dictyobacter vulcani sp. nov., within the class Ktedonobacteria, isolated from soil of volcanic Mt. Zao.</title>
        <authorList>
            <person name="Zheng Y."/>
            <person name="Wang C.M."/>
            <person name="Sakai Y."/>
            <person name="Abe K."/>
            <person name="Yokota A."/>
            <person name="Yabe S."/>
        </authorList>
    </citation>
    <scope>NUCLEOTIDE SEQUENCE [LARGE SCALE GENOMIC DNA]</scope>
    <source>
        <strain evidence="6 7">W12</strain>
    </source>
</reference>
<evidence type="ECO:0000313" key="7">
    <source>
        <dbReference type="Proteomes" id="UP000326912"/>
    </source>
</evidence>
<dbReference type="EMBL" id="BKZW01000001">
    <property type="protein sequence ID" value="GER88100.1"/>
    <property type="molecule type" value="Genomic_DNA"/>
</dbReference>
<feature type="compositionally biased region" description="Low complexity" evidence="4">
    <location>
        <begin position="197"/>
        <end position="213"/>
    </location>
</feature>
<feature type="region of interest" description="Disordered" evidence="4">
    <location>
        <begin position="455"/>
        <end position="481"/>
    </location>
</feature>
<feature type="compositionally biased region" description="Low complexity" evidence="4">
    <location>
        <begin position="593"/>
        <end position="605"/>
    </location>
</feature>
<feature type="compositionally biased region" description="Pro residues" evidence="4">
    <location>
        <begin position="606"/>
        <end position="615"/>
    </location>
</feature>
<feature type="region of interest" description="Disordered" evidence="4">
    <location>
        <begin position="593"/>
        <end position="667"/>
    </location>
</feature>
<feature type="domain" description="Bacterial transcriptional activator" evidence="5">
    <location>
        <begin position="994"/>
        <end position="1129"/>
    </location>
</feature>
<dbReference type="Gene3D" id="1.25.40.10">
    <property type="entry name" value="Tetratricopeptide repeat domain"/>
    <property type="match status" value="8"/>
</dbReference>
<feature type="repeat" description="TPR" evidence="3">
    <location>
        <begin position="778"/>
        <end position="811"/>
    </location>
</feature>
<feature type="repeat" description="TPR" evidence="3">
    <location>
        <begin position="42"/>
        <end position="75"/>
    </location>
</feature>
<gene>
    <name evidence="6" type="ORF">KDW_22620</name>
</gene>
<sequence>MPGNREAFSASINAADRHRWDSHWAEAMQEYQKALAEFSEDDTARSGLGFCHMQMKQWQQALREYEHILQRDPSNVIALSKTAELYGILNRRDDAYQAYLHLADLYSQAGQGARAEAAWQKAVQLSPGNPEPHERLASYYFEKKDISQMLQERLAAAQGYLLRNETGPARIHCEEVLRADGSNVRAQQLLSQIRAGVSGSPASAGGAGATFSSIRSETGTANPANTPSGTHNPAAFADSVPSGNTSGGNTGIMGNMGSAGNFGGGNNPGSQTAMAGGNGMNSASRNRINANQVTGALQQAQTFQNQGRFNDAIDLCEQILESGFDRPDARYFLGWLYQEQQRWDEAIQQFQHLLNDPDYALSCYYALGQCYRARGDLRTATVHFDEAVDRVNLDALTAEESDQLVQLCQEAAEAHRLLGEQEQALTVYNALLGFLRSRGWNDKVAQVEYMLQQAQGAPAPTRTSTPPPAGMTQAPTNQAAFPQSEVPEAPTMEMNASTIAGAANTPPPAAPNQNQSSVSGELPDWLTGILNDSEKSQAAAKPAPAQPATPPPAPSQEQHIQAPQQPSPESSPSWLTEGAKPNATRVLSQELEQLQTPAPQQQAAPAPQPAAPAPAPQQSQPLSAPLAQPEPYIAPVPSQPLAAPAPQPVVSQPLPPVPTPQTAPSFEEPQLMVPSAPLRVPQDQRPAFEDLLNQMAGANGSMGQVADAVLASTSNLPENIRMQVVRSMQDIQKYINHGLLTPAMEESLRVIDLAPQYLDVHQVLCEIYVRQGKTEQAITKYAILVDTYIVNGRIDDAIATYRRILQLEPNNITYRTRLITMLSNQGHKEDLLRERTLAAESYLRLGYMDRAMTELEQALQESPTSVPTRLNYALALHKLGRGQQAVAEYQRVLQIDPRNLTALVRWHVAMITNLGTPRGTSLEVLSRIRWQLRGEGQKQAQSVVREYTQSAEVYPNNADVHFSLGQIYQQCGYYDRAVEEYAQATRDSHVEIFARVSSAQALLSQGKPEAAIKQLEQALQSVRQSPQSMDPATWAARPREEGEEHRAPEVEISTQLAKAYGRTGQQEQMQAILRQLQRVKPAQDEVTSSLSDISARPGDVPGALQEYMEMVKHYRNNRQTDNAINALKEMVRLAPQDPRAHDELADIYVSRGLLDEGMAELRLLADIYLRQGKLEQAGQAVQRIGNIYAEMGDTDEALTSLFRAAELSPEDMDLLREVVGFCLQLGRNQDAARYQGQIARYYYETQQVKEAVAALQQLITIDRSNFDAYDMLGQTYQSVGEYEQASRVYRNLAKVSPGSSVARERLATLQELRTR</sequence>
<dbReference type="Proteomes" id="UP000326912">
    <property type="component" value="Unassembled WGS sequence"/>
</dbReference>
<feature type="repeat" description="TPR" evidence="3">
    <location>
        <begin position="1178"/>
        <end position="1211"/>
    </location>
</feature>
<dbReference type="InterPro" id="IPR011990">
    <property type="entry name" value="TPR-like_helical_dom_sf"/>
</dbReference>
<keyword evidence="2 3" id="KW-0802">TPR repeat</keyword>
<feature type="repeat" description="TPR" evidence="3">
    <location>
        <begin position="1266"/>
        <end position="1299"/>
    </location>
</feature>
<feature type="region of interest" description="Disordered" evidence="4">
    <location>
        <begin position="197"/>
        <end position="285"/>
    </location>
</feature>
<dbReference type="Pfam" id="PF14559">
    <property type="entry name" value="TPR_19"/>
    <property type="match status" value="3"/>
</dbReference>
<feature type="repeat" description="TPR" evidence="3">
    <location>
        <begin position="96"/>
        <end position="129"/>
    </location>
</feature>
<dbReference type="InterPro" id="IPR051012">
    <property type="entry name" value="CellSynth/LPSAsmb/PSIAsmb"/>
</dbReference>
<keyword evidence="7" id="KW-1185">Reference proteome</keyword>
<feature type="compositionally biased region" description="Pro residues" evidence="4">
    <location>
        <begin position="544"/>
        <end position="554"/>
    </location>
</feature>
<name>A0A5J4KNX1_9CHLR</name>
<evidence type="ECO:0000313" key="6">
    <source>
        <dbReference type="EMBL" id="GER88100.1"/>
    </source>
</evidence>
<feature type="compositionally biased region" description="Low complexity" evidence="4">
    <location>
        <begin position="563"/>
        <end position="573"/>
    </location>
</feature>
<dbReference type="Pfam" id="PF13181">
    <property type="entry name" value="TPR_8"/>
    <property type="match status" value="4"/>
</dbReference>
<dbReference type="PANTHER" id="PTHR45586">
    <property type="entry name" value="TPR REPEAT-CONTAINING PROTEIN PA4667"/>
    <property type="match status" value="1"/>
</dbReference>
<feature type="compositionally biased region" description="Basic and acidic residues" evidence="4">
    <location>
        <begin position="1037"/>
        <end position="1049"/>
    </location>
</feature>
<evidence type="ECO:0000256" key="1">
    <source>
        <dbReference type="ARBA" id="ARBA00022737"/>
    </source>
</evidence>
<feature type="compositionally biased region" description="Polar residues" evidence="4">
    <location>
        <begin position="214"/>
        <end position="231"/>
    </location>
</feature>
<dbReference type="SMART" id="SM00028">
    <property type="entry name" value="TPR"/>
    <property type="match status" value="17"/>
</dbReference>
<dbReference type="RefSeq" id="WP_151756031.1">
    <property type="nucleotide sequence ID" value="NZ_BKZW01000001.1"/>
</dbReference>
<protein>
    <recommendedName>
        <fullName evidence="5">Bacterial transcriptional activator domain-containing protein</fullName>
    </recommendedName>
</protein>
<dbReference type="InterPro" id="IPR005158">
    <property type="entry name" value="BTAD"/>
</dbReference>
<evidence type="ECO:0000259" key="5">
    <source>
        <dbReference type="Pfam" id="PF03704"/>
    </source>
</evidence>
<evidence type="ECO:0000256" key="2">
    <source>
        <dbReference type="ARBA" id="ARBA00022803"/>
    </source>
</evidence>
<dbReference type="PROSITE" id="PS50005">
    <property type="entry name" value="TPR"/>
    <property type="match status" value="7"/>
</dbReference>
<evidence type="ECO:0000256" key="3">
    <source>
        <dbReference type="PROSITE-ProRule" id="PRU00339"/>
    </source>
</evidence>
<dbReference type="InterPro" id="IPR019734">
    <property type="entry name" value="TPR_rpt"/>
</dbReference>
<dbReference type="SUPFAM" id="SSF48452">
    <property type="entry name" value="TPR-like"/>
    <property type="match status" value="5"/>
</dbReference>
<feature type="region of interest" description="Disordered" evidence="4">
    <location>
        <begin position="1022"/>
        <end position="1049"/>
    </location>
</feature>
<keyword evidence="1" id="KW-0677">Repeat</keyword>
<proteinExistence type="predicted"/>
<feature type="repeat" description="TPR" evidence="3">
    <location>
        <begin position="866"/>
        <end position="899"/>
    </location>
</feature>
<dbReference type="Pfam" id="PF03704">
    <property type="entry name" value="BTAD"/>
    <property type="match status" value="1"/>
</dbReference>
<feature type="region of interest" description="Disordered" evidence="4">
    <location>
        <begin position="499"/>
        <end position="578"/>
    </location>
</feature>
<organism evidence="6 7">
    <name type="scientific">Dictyobacter vulcani</name>
    <dbReference type="NCBI Taxonomy" id="2607529"/>
    <lineage>
        <taxon>Bacteria</taxon>
        <taxon>Bacillati</taxon>
        <taxon>Chloroflexota</taxon>
        <taxon>Ktedonobacteria</taxon>
        <taxon>Ktedonobacterales</taxon>
        <taxon>Dictyobacteraceae</taxon>
        <taxon>Dictyobacter</taxon>
    </lineage>
</organism>
<comment type="caution">
    <text evidence="6">The sequence shown here is derived from an EMBL/GenBank/DDBJ whole genome shotgun (WGS) entry which is preliminary data.</text>
</comment>
<evidence type="ECO:0000256" key="4">
    <source>
        <dbReference type="SAM" id="MobiDB-lite"/>
    </source>
</evidence>
<dbReference type="Pfam" id="PF13176">
    <property type="entry name" value="TPR_7"/>
    <property type="match status" value="1"/>
</dbReference>
<feature type="compositionally biased region" description="Low complexity" evidence="4">
    <location>
        <begin position="616"/>
        <end position="631"/>
    </location>
</feature>
<feature type="repeat" description="TPR" evidence="3">
    <location>
        <begin position="958"/>
        <end position="991"/>
    </location>
</feature>
<accession>A0A5J4KNX1</accession>
<feature type="compositionally biased region" description="Pro residues" evidence="4">
    <location>
        <begin position="632"/>
        <end position="661"/>
    </location>
</feature>